<evidence type="ECO:0000313" key="2">
    <source>
        <dbReference type="EMBL" id="MFF5920299.1"/>
    </source>
</evidence>
<evidence type="ECO:0008006" key="4">
    <source>
        <dbReference type="Google" id="ProtNLM"/>
    </source>
</evidence>
<accession>A0ABW6XSC9</accession>
<name>A0ABW6XSC9_9ACTN</name>
<sequence length="63" mass="6603">MRAITSTPHTSHALRTVCVAVAAMIGLSLLAVVEQQHTASVPSTVVADGPIVAEPHEEWDSRG</sequence>
<keyword evidence="1" id="KW-1133">Transmembrane helix</keyword>
<reference evidence="2 3" key="1">
    <citation type="submission" date="2024-10" db="EMBL/GenBank/DDBJ databases">
        <title>The Natural Products Discovery Center: Release of the First 8490 Sequenced Strains for Exploring Actinobacteria Biosynthetic Diversity.</title>
        <authorList>
            <person name="Kalkreuter E."/>
            <person name="Kautsar S.A."/>
            <person name="Yang D."/>
            <person name="Bader C.D."/>
            <person name="Teijaro C.N."/>
            <person name="Fluegel L."/>
            <person name="Davis C.M."/>
            <person name="Simpson J.R."/>
            <person name="Lauterbach L."/>
            <person name="Steele A.D."/>
            <person name="Gui C."/>
            <person name="Meng S."/>
            <person name="Li G."/>
            <person name="Viehrig K."/>
            <person name="Ye F."/>
            <person name="Su P."/>
            <person name="Kiefer A.F."/>
            <person name="Nichols A."/>
            <person name="Cepeda A.J."/>
            <person name="Yan W."/>
            <person name="Fan B."/>
            <person name="Jiang Y."/>
            <person name="Adhikari A."/>
            <person name="Zheng C.-J."/>
            <person name="Schuster L."/>
            <person name="Cowan T.M."/>
            <person name="Smanski M.J."/>
            <person name="Chevrette M.G."/>
            <person name="De Carvalho L.P.S."/>
            <person name="Shen B."/>
        </authorList>
    </citation>
    <scope>NUCLEOTIDE SEQUENCE [LARGE SCALE GENOMIC DNA]</scope>
    <source>
        <strain evidence="2 3">NPDC012605</strain>
    </source>
</reference>
<gene>
    <name evidence="2" type="ORF">ACFY8C_18450</name>
</gene>
<feature type="transmembrane region" description="Helical" evidence="1">
    <location>
        <begin position="12"/>
        <end position="33"/>
    </location>
</feature>
<organism evidence="2 3">
    <name type="scientific">Streptomyces flavochromogenes</name>
    <dbReference type="NCBI Taxonomy" id="68199"/>
    <lineage>
        <taxon>Bacteria</taxon>
        <taxon>Bacillati</taxon>
        <taxon>Actinomycetota</taxon>
        <taxon>Actinomycetes</taxon>
        <taxon>Kitasatosporales</taxon>
        <taxon>Streptomycetaceae</taxon>
        <taxon>Streptomyces</taxon>
    </lineage>
</organism>
<dbReference type="Proteomes" id="UP001602370">
    <property type="component" value="Unassembled WGS sequence"/>
</dbReference>
<evidence type="ECO:0000256" key="1">
    <source>
        <dbReference type="SAM" id="Phobius"/>
    </source>
</evidence>
<keyword evidence="1" id="KW-0812">Transmembrane</keyword>
<dbReference type="RefSeq" id="WP_030314142.1">
    <property type="nucleotide sequence ID" value="NZ_JBIBDZ010000005.1"/>
</dbReference>
<keyword evidence="1" id="KW-0472">Membrane</keyword>
<evidence type="ECO:0000313" key="3">
    <source>
        <dbReference type="Proteomes" id="UP001602370"/>
    </source>
</evidence>
<protein>
    <recommendedName>
        <fullName evidence="4">Secreted protein</fullName>
    </recommendedName>
</protein>
<dbReference type="EMBL" id="JBIBDZ010000005">
    <property type="protein sequence ID" value="MFF5920299.1"/>
    <property type="molecule type" value="Genomic_DNA"/>
</dbReference>
<proteinExistence type="predicted"/>
<keyword evidence="3" id="KW-1185">Reference proteome</keyword>
<comment type="caution">
    <text evidence="2">The sequence shown here is derived from an EMBL/GenBank/DDBJ whole genome shotgun (WGS) entry which is preliminary data.</text>
</comment>